<evidence type="ECO:0000256" key="2">
    <source>
        <dbReference type="PROSITE-ProRule" id="PRU00176"/>
    </source>
</evidence>
<feature type="compositionally biased region" description="Gly residues" evidence="3">
    <location>
        <begin position="21"/>
        <end position="30"/>
    </location>
</feature>
<dbReference type="CDD" id="cd12680">
    <property type="entry name" value="RRM_THOC4"/>
    <property type="match status" value="1"/>
</dbReference>
<evidence type="ECO:0000256" key="1">
    <source>
        <dbReference type="ARBA" id="ARBA00022884"/>
    </source>
</evidence>
<dbReference type="Gene3D" id="3.30.70.330">
    <property type="match status" value="1"/>
</dbReference>
<dbReference type="Proteomes" id="UP001497512">
    <property type="component" value="Chromosome 19"/>
</dbReference>
<dbReference type="PANTHER" id="PTHR19965">
    <property type="entry name" value="RNA AND EXPORT FACTOR BINDING PROTEIN"/>
    <property type="match status" value="1"/>
</dbReference>
<dbReference type="PANTHER" id="PTHR19965:SF35">
    <property type="entry name" value="RNA ANNEALING PROTEIN YRA1"/>
    <property type="match status" value="1"/>
</dbReference>
<reference evidence="5" key="1">
    <citation type="submission" date="2024-02" db="EMBL/GenBank/DDBJ databases">
        <authorList>
            <consortium name="ELIXIR-Norway"/>
            <consortium name="Elixir Norway"/>
        </authorList>
    </citation>
    <scope>NUCLEOTIDE SEQUENCE</scope>
</reference>
<dbReference type="InterPro" id="IPR025715">
    <property type="entry name" value="FoP_C"/>
</dbReference>
<proteinExistence type="predicted"/>
<dbReference type="SMART" id="SM00360">
    <property type="entry name" value="RRM"/>
    <property type="match status" value="1"/>
</dbReference>
<dbReference type="SMART" id="SM01218">
    <property type="entry name" value="FoP_duplication"/>
    <property type="match status" value="1"/>
</dbReference>
<evidence type="ECO:0000256" key="3">
    <source>
        <dbReference type="SAM" id="MobiDB-lite"/>
    </source>
</evidence>
<evidence type="ECO:0000313" key="6">
    <source>
        <dbReference type="Proteomes" id="UP001497512"/>
    </source>
</evidence>
<evidence type="ECO:0000259" key="4">
    <source>
        <dbReference type="PROSITE" id="PS50102"/>
    </source>
</evidence>
<organism evidence="5 6">
    <name type="scientific">Sphagnum troendelagicum</name>
    <dbReference type="NCBI Taxonomy" id="128251"/>
    <lineage>
        <taxon>Eukaryota</taxon>
        <taxon>Viridiplantae</taxon>
        <taxon>Streptophyta</taxon>
        <taxon>Embryophyta</taxon>
        <taxon>Bryophyta</taxon>
        <taxon>Sphagnophytina</taxon>
        <taxon>Sphagnopsida</taxon>
        <taxon>Sphagnales</taxon>
        <taxon>Sphagnaceae</taxon>
        <taxon>Sphagnum</taxon>
    </lineage>
</organism>
<protein>
    <recommendedName>
        <fullName evidence="4">RRM domain-containing protein</fullName>
    </recommendedName>
</protein>
<keyword evidence="6" id="KW-1185">Reference proteome</keyword>
<feature type="region of interest" description="Disordered" evidence="3">
    <location>
        <begin position="207"/>
        <end position="253"/>
    </location>
</feature>
<keyword evidence="1 2" id="KW-0694">RNA-binding</keyword>
<dbReference type="InterPro" id="IPR051229">
    <property type="entry name" value="ALYREF_mRNA_export"/>
</dbReference>
<feature type="compositionally biased region" description="Low complexity" evidence="3">
    <location>
        <begin position="38"/>
        <end position="49"/>
    </location>
</feature>
<sequence length="266" mass="28173">MTSALDMSLDDMIKTNKQVGRRGGGGGGRGGGRRAPRSRGSFNTTTATTGGYGSGPKAATGPPIIGQWQQHNMYEDMVPNNMLKPLSLETGSKLYISNLDYGVSNDDLKELFAEVGELKRCSIHYDRSGRSKGTAEVVFARKTEAVAAMKRYNTVQLDGKPMQIELIGTIPSNIPGRDLAVAGGAGLVVQAANGARPNSNARRVVLVGGGTQGRGSGGRRGSSRNFRGRGRGRGAGRSQGRVQAEEKSAEDLDAELETYHAEAMQM</sequence>
<dbReference type="InterPro" id="IPR000504">
    <property type="entry name" value="RRM_dom"/>
</dbReference>
<feature type="region of interest" description="Disordered" evidence="3">
    <location>
        <begin position="1"/>
        <end position="61"/>
    </location>
</feature>
<dbReference type="InterPro" id="IPR035979">
    <property type="entry name" value="RBD_domain_sf"/>
</dbReference>
<dbReference type="Pfam" id="PF00076">
    <property type="entry name" value="RRM_1"/>
    <property type="match status" value="1"/>
</dbReference>
<feature type="domain" description="RRM" evidence="4">
    <location>
        <begin position="92"/>
        <end position="169"/>
    </location>
</feature>
<dbReference type="SUPFAM" id="SSF54928">
    <property type="entry name" value="RNA-binding domain, RBD"/>
    <property type="match status" value="1"/>
</dbReference>
<dbReference type="EMBL" id="OZ019911">
    <property type="protein sequence ID" value="CAK9212651.1"/>
    <property type="molecule type" value="Genomic_DNA"/>
</dbReference>
<dbReference type="InterPro" id="IPR012677">
    <property type="entry name" value="Nucleotide-bd_a/b_plait_sf"/>
</dbReference>
<evidence type="ECO:0000313" key="5">
    <source>
        <dbReference type="EMBL" id="CAK9212651.1"/>
    </source>
</evidence>
<accession>A0ABP0U4W3</accession>
<dbReference type="PROSITE" id="PS50102">
    <property type="entry name" value="RRM"/>
    <property type="match status" value="1"/>
</dbReference>
<gene>
    <name evidence="5" type="ORF">CSSPTR1EN2_LOCUS11343</name>
</gene>
<name>A0ABP0U4W3_9BRYO</name>
<dbReference type="Pfam" id="PF13865">
    <property type="entry name" value="FoP_duplication"/>
    <property type="match status" value="1"/>
</dbReference>
<feature type="compositionally biased region" description="Gly residues" evidence="3">
    <location>
        <begin position="207"/>
        <end position="220"/>
    </location>
</feature>